<gene>
    <name evidence="3" type="ORF">TBCH5v1_1335</name>
</gene>
<evidence type="ECO:0000256" key="1">
    <source>
        <dbReference type="ARBA" id="ARBA00022842"/>
    </source>
</evidence>
<evidence type="ECO:0000313" key="4">
    <source>
        <dbReference type="Proteomes" id="UP000066042"/>
    </source>
</evidence>
<dbReference type="SUPFAM" id="SSF88723">
    <property type="entry name" value="PIN domain-like"/>
    <property type="match status" value="1"/>
</dbReference>
<keyword evidence="1" id="KW-0460">Magnesium</keyword>
<dbReference type="InterPro" id="IPR002716">
    <property type="entry name" value="PIN_dom"/>
</dbReference>
<evidence type="ECO:0000259" key="2">
    <source>
        <dbReference type="Pfam" id="PF01850"/>
    </source>
</evidence>
<dbReference type="STRING" id="55802.TBCH5v1_1335"/>
<feature type="domain" description="PIN" evidence="2">
    <location>
        <begin position="7"/>
        <end position="54"/>
    </location>
</feature>
<reference evidence="3 4" key="1">
    <citation type="journal article" date="2016" name="Genome Announc.">
        <title>Complete genome sequence of the hyperthermophilic and piezophilic archaeon Thermococcus barophilus Ch5, capable of growth at the expense of hydrogenogenesis from carbon monoxide and formate.</title>
        <authorList>
            <person name="Oger P."/>
            <person name="Sokolova T.G."/>
            <person name="Kozhevnikova D.A."/>
            <person name="Taranov E.A."/>
            <person name="Vannier P."/>
            <person name="Lee H.S."/>
            <person name="Kwon K.K."/>
            <person name="Kang S.G."/>
            <person name="Lee J.H."/>
            <person name="Bonch-Osmolovskaya E.A."/>
            <person name="Lebedinsky A.V."/>
        </authorList>
    </citation>
    <scope>NUCLEOTIDE SEQUENCE [LARGE SCALE GENOMIC DNA]</scope>
    <source>
        <strain evidence="4">Ch5</strain>
    </source>
</reference>
<dbReference type="Gene3D" id="3.40.50.1010">
    <property type="entry name" value="5'-nuclease"/>
    <property type="match status" value="1"/>
</dbReference>
<dbReference type="InterPro" id="IPR029060">
    <property type="entry name" value="PIN-like_dom_sf"/>
</dbReference>
<evidence type="ECO:0000313" key="3">
    <source>
        <dbReference type="EMBL" id="ALM75255.1"/>
    </source>
</evidence>
<dbReference type="EMBL" id="CP013050">
    <property type="protein sequence ID" value="ALM75255.1"/>
    <property type="molecule type" value="Genomic_DNA"/>
</dbReference>
<organism evidence="3 4">
    <name type="scientific">Thermococcus barophilus</name>
    <dbReference type="NCBI Taxonomy" id="55802"/>
    <lineage>
        <taxon>Archaea</taxon>
        <taxon>Methanobacteriati</taxon>
        <taxon>Methanobacteriota</taxon>
        <taxon>Thermococci</taxon>
        <taxon>Thermococcales</taxon>
        <taxon>Thermococcaceae</taxon>
        <taxon>Thermococcus</taxon>
    </lineage>
</organism>
<dbReference type="CDD" id="cd09873">
    <property type="entry name" value="PIN_Pae0151-like"/>
    <property type="match status" value="1"/>
</dbReference>
<dbReference type="InterPro" id="IPR044153">
    <property type="entry name" value="PIN_Pae0151-like"/>
</dbReference>
<proteinExistence type="predicted"/>
<dbReference type="AlphaFoldDB" id="A0A0S1XBX6"/>
<sequence length="60" mass="6852">MITIEENRKYLRRAFELSVESGTAIYGALFIAQAQKLNATLVTCDKKQGRIAKKWFSNQT</sequence>
<dbReference type="InterPro" id="IPR051619">
    <property type="entry name" value="TypeII_TA_RNase_PINc/VapC"/>
</dbReference>
<dbReference type="PANTHER" id="PTHR35901:SF1">
    <property type="entry name" value="EXONUCLEASE VAPC9"/>
    <property type="match status" value="1"/>
</dbReference>
<dbReference type="Proteomes" id="UP000066042">
    <property type="component" value="Chromosome"/>
</dbReference>
<dbReference type="PANTHER" id="PTHR35901">
    <property type="entry name" value="RIBONUCLEASE VAPC3"/>
    <property type="match status" value="1"/>
</dbReference>
<accession>A0A0S1XBX6</accession>
<dbReference type="Pfam" id="PF01850">
    <property type="entry name" value="PIN"/>
    <property type="match status" value="1"/>
</dbReference>
<name>A0A0S1XBX6_THEBA</name>
<protein>
    <recommendedName>
        <fullName evidence="2">PIN domain-containing protein</fullName>
    </recommendedName>
</protein>